<feature type="domain" description="UBL3-like ubiquitin" evidence="2">
    <location>
        <begin position="37"/>
        <end position="127"/>
    </location>
</feature>
<keyword evidence="4" id="KW-1185">Reference proteome</keyword>
<name>A0A7G2CMM9_9TRYP</name>
<gene>
    <name evidence="3" type="ORF">ADEAN_000861700</name>
</gene>
<dbReference type="OrthoDB" id="270966at2759"/>
<dbReference type="InterPro" id="IPR039540">
    <property type="entry name" value="UBL3-like_ubiquitin_dom"/>
</dbReference>
<dbReference type="EMBL" id="LR877163">
    <property type="protein sequence ID" value="CAD2221086.1"/>
    <property type="molecule type" value="Genomic_DNA"/>
</dbReference>
<dbReference type="Proteomes" id="UP000515908">
    <property type="component" value="Chromosome 19"/>
</dbReference>
<reference evidence="3 4" key="1">
    <citation type="submission" date="2020-08" db="EMBL/GenBank/DDBJ databases">
        <authorList>
            <person name="Newling K."/>
            <person name="Davey J."/>
            <person name="Forrester S."/>
        </authorList>
    </citation>
    <scope>NUCLEOTIDE SEQUENCE [LARGE SCALE GENOMIC DNA]</scope>
    <source>
        <strain evidence="4">Crithidia deanei Carvalho (ATCC PRA-265)</strain>
    </source>
</reference>
<accession>A0A7G2CMM9</accession>
<organism evidence="3 4">
    <name type="scientific">Angomonas deanei</name>
    <dbReference type="NCBI Taxonomy" id="59799"/>
    <lineage>
        <taxon>Eukaryota</taxon>
        <taxon>Discoba</taxon>
        <taxon>Euglenozoa</taxon>
        <taxon>Kinetoplastea</taxon>
        <taxon>Metakinetoplastina</taxon>
        <taxon>Trypanosomatida</taxon>
        <taxon>Trypanosomatidae</taxon>
        <taxon>Strigomonadinae</taxon>
        <taxon>Angomonas</taxon>
    </lineage>
</organism>
<feature type="compositionally biased region" description="Basic and acidic residues" evidence="1">
    <location>
        <begin position="118"/>
        <end position="130"/>
    </location>
</feature>
<evidence type="ECO:0000313" key="3">
    <source>
        <dbReference type="EMBL" id="CAD2221086.1"/>
    </source>
</evidence>
<dbReference type="Gene3D" id="3.10.20.90">
    <property type="entry name" value="Phosphatidylinositol 3-kinase Catalytic Subunit, Chain A, domain 1"/>
    <property type="match status" value="1"/>
</dbReference>
<dbReference type="VEuPathDB" id="TriTrypDB:ADEAN_000861700"/>
<protein>
    <submittedName>
        <fullName evidence="3">Ubiquitin-2 like Rad60 SUMO-like, putative</fullName>
    </submittedName>
</protein>
<dbReference type="PROSITE" id="PS51257">
    <property type="entry name" value="PROKAR_LIPOPROTEIN"/>
    <property type="match status" value="1"/>
</dbReference>
<evidence type="ECO:0000313" key="4">
    <source>
        <dbReference type="Proteomes" id="UP000515908"/>
    </source>
</evidence>
<evidence type="ECO:0000256" key="1">
    <source>
        <dbReference type="SAM" id="MobiDB-lite"/>
    </source>
</evidence>
<dbReference type="Pfam" id="PF13881">
    <property type="entry name" value="Rad60-SLD_2"/>
    <property type="match status" value="1"/>
</dbReference>
<feature type="compositionally biased region" description="Basic and acidic residues" evidence="1">
    <location>
        <begin position="138"/>
        <end position="150"/>
    </location>
</feature>
<proteinExistence type="predicted"/>
<feature type="region of interest" description="Disordered" evidence="1">
    <location>
        <begin position="113"/>
        <end position="157"/>
    </location>
</feature>
<dbReference type="AlphaFoldDB" id="A0A7G2CMM9"/>
<sequence length="157" mass="17440">MPTKANVHFILTGACHVEYSGRQIAMSIPLEQEDGRPTTVTDIAHQVRAEWPEELSVMKDEIASTRFKILKTGRLLGDEDLFKDALTASELENCGTEEPKVILMHLVVQKAPPAESAKTTEEVKEEKEPAGDSLSVPDIERSTEDREESTTRCCVVM</sequence>
<evidence type="ECO:0000259" key="2">
    <source>
        <dbReference type="Pfam" id="PF13881"/>
    </source>
</evidence>